<organism evidence="1 2">
    <name type="scientific">Neofusicoccum parvum</name>
    <dbReference type="NCBI Taxonomy" id="310453"/>
    <lineage>
        <taxon>Eukaryota</taxon>
        <taxon>Fungi</taxon>
        <taxon>Dikarya</taxon>
        <taxon>Ascomycota</taxon>
        <taxon>Pezizomycotina</taxon>
        <taxon>Dothideomycetes</taxon>
        <taxon>Dothideomycetes incertae sedis</taxon>
        <taxon>Botryosphaeriales</taxon>
        <taxon>Botryosphaeriaceae</taxon>
        <taxon>Neofusicoccum</taxon>
    </lineage>
</organism>
<evidence type="ECO:0000313" key="1">
    <source>
        <dbReference type="EMBL" id="GME25804.1"/>
    </source>
</evidence>
<accession>A0ACB5RZ51</accession>
<evidence type="ECO:0000313" key="2">
    <source>
        <dbReference type="Proteomes" id="UP001165186"/>
    </source>
</evidence>
<keyword evidence="2" id="KW-1185">Reference proteome</keyword>
<dbReference type="EMBL" id="BSXG01000023">
    <property type="protein sequence ID" value="GME25804.1"/>
    <property type="molecule type" value="Genomic_DNA"/>
</dbReference>
<sequence>MAPPHESVQKEPLDADVEMIENAKDTSGPELPPLLQGLAEDEIKTVEKKMIRKVDWRMLPLIILMYILNYLDRNNIAAARLAGLEDDLRLTGSQYQTAVSILFVGYVLMQVPSNLFLKSIGKPAIYLPTAMGLWGVVSGCTGAVHGFGGLIACRVLVGILEAAYWPGCMFYLSSWYTRKELGGRMAILFMGSLLSGAFSGLIAAGILDGMAGVMGLPSWRWLFILEGIATVVVAIVAVFCLPNLPNTTSWLSEQERQLALWRLEQDIGEDDQAQSEDESLLRGFKLALTDVKVYVVALILICIASSASVLNFFPTVVETLGYGSTETLLLTAPPYILCMITAYLVSWSSDRAGERYFRVTAPLYVAIVAFILAASTTATTPRYIAMVLMIPGFWSSWSLVFAWTSSSIPRPASKRAAALAMVNAVANSANIFGSFMYPKSQAPRYVIAMSVNTATALVAIVAATVLRFILARQNKAAGAGGARYLL</sequence>
<proteinExistence type="predicted"/>
<comment type="caution">
    <text evidence="1">The sequence shown here is derived from an EMBL/GenBank/DDBJ whole genome shotgun (WGS) entry which is preliminary data.</text>
</comment>
<gene>
    <name evidence="1" type="primary">g2680</name>
    <name evidence="1" type="ORF">NpPPO83_00002680</name>
</gene>
<protein>
    <submittedName>
        <fullName evidence="1">Mfs transporter</fullName>
    </submittedName>
</protein>
<name>A0ACB5RZ51_9PEZI</name>
<dbReference type="Proteomes" id="UP001165186">
    <property type="component" value="Unassembled WGS sequence"/>
</dbReference>
<reference evidence="1" key="1">
    <citation type="submission" date="2024-09" db="EMBL/GenBank/DDBJ databases">
        <title>Draft Genome Sequences of Neofusicoccum parvum.</title>
        <authorList>
            <person name="Ashida A."/>
            <person name="Camagna M."/>
            <person name="Tanaka A."/>
            <person name="Takemoto D."/>
        </authorList>
    </citation>
    <scope>NUCLEOTIDE SEQUENCE</scope>
    <source>
        <strain evidence="1">PPO83</strain>
    </source>
</reference>